<dbReference type="EMBL" id="CP054580">
    <property type="protein sequence ID" value="QKS23804.1"/>
    <property type="molecule type" value="Genomic_DNA"/>
</dbReference>
<name>A0AAP9NKA7_9GAMM</name>
<dbReference type="Proteomes" id="UP000509761">
    <property type="component" value="Chromosome"/>
</dbReference>
<evidence type="ECO:0000313" key="1">
    <source>
        <dbReference type="EMBL" id="QKS23804.1"/>
    </source>
</evidence>
<accession>A0AAP9NKA7</accession>
<protein>
    <submittedName>
        <fullName evidence="1">Uncharacterized protein</fullName>
    </submittedName>
</protein>
<keyword evidence="2" id="KW-1185">Reference proteome</keyword>
<dbReference type="RefSeq" id="WP_022523194.1">
    <property type="nucleotide sequence ID" value="NZ_CP054580.1"/>
</dbReference>
<organism evidence="1 2">
    <name type="scientific">Vreelandella titanicae</name>
    <dbReference type="NCBI Taxonomy" id="664683"/>
    <lineage>
        <taxon>Bacteria</taxon>
        <taxon>Pseudomonadati</taxon>
        <taxon>Pseudomonadota</taxon>
        <taxon>Gammaproteobacteria</taxon>
        <taxon>Oceanospirillales</taxon>
        <taxon>Halomonadaceae</taxon>
        <taxon>Vreelandella</taxon>
    </lineage>
</organism>
<sequence>MQNMKKYFGFEVKVSNFLHPEDFSIIKDNVISFANSEGLDLDQYRIYLHQLVILANESHFGLGGGLPARVENVLLKFSVNYKQKRDGDIIFKNNLLEEMKGIKSYTLPHEICYTIPPAYFLDKQQFQNAIVTFVSNSLRREDFKKIKVCVSANATEAFRPLIKSNLAAESITNLDLPLNKGVNFDSEITLKLQGELGEIKMPEDDSKTTNIFNIQQAGAVSASGQITTNNNLNQQQQGIPSDHVIKEMKHLQTLLDKEGYPESRKNEVEALTEAIQLADSKSEFIPKLKEAGSWLADKAEKVGVSLVAAAIKGQLGL</sequence>
<reference evidence="1 2" key="1">
    <citation type="submission" date="2019-12" db="EMBL/GenBank/DDBJ databases">
        <title>Genome sequencing and assembly of endphytes of Porphyra tenera.</title>
        <authorList>
            <person name="Park J.M."/>
            <person name="Shin R."/>
            <person name="Jo S.H."/>
        </authorList>
    </citation>
    <scope>NUCLEOTIDE SEQUENCE [LARGE SCALE GENOMIC DNA]</scope>
    <source>
        <strain evidence="1 2">GPM3</strain>
    </source>
</reference>
<gene>
    <name evidence="1" type="ORF">FX987_01571</name>
</gene>
<dbReference type="AlphaFoldDB" id="A0AAP9NKA7"/>
<proteinExistence type="predicted"/>
<evidence type="ECO:0000313" key="2">
    <source>
        <dbReference type="Proteomes" id="UP000509761"/>
    </source>
</evidence>